<evidence type="ECO:0000313" key="2">
    <source>
        <dbReference type="Proteomes" id="UP000250140"/>
    </source>
</evidence>
<organism evidence="1 2">
    <name type="scientific">Glonium stellatum</name>
    <dbReference type="NCBI Taxonomy" id="574774"/>
    <lineage>
        <taxon>Eukaryota</taxon>
        <taxon>Fungi</taxon>
        <taxon>Dikarya</taxon>
        <taxon>Ascomycota</taxon>
        <taxon>Pezizomycotina</taxon>
        <taxon>Dothideomycetes</taxon>
        <taxon>Pleosporomycetidae</taxon>
        <taxon>Gloniales</taxon>
        <taxon>Gloniaceae</taxon>
        <taxon>Glonium</taxon>
    </lineage>
</organism>
<keyword evidence="2" id="KW-1185">Reference proteome</keyword>
<protein>
    <submittedName>
        <fullName evidence="1">Uncharacterized protein</fullName>
    </submittedName>
</protein>
<evidence type="ECO:0000313" key="1">
    <source>
        <dbReference type="EMBL" id="OCL05414.1"/>
    </source>
</evidence>
<reference evidence="1 2" key="1">
    <citation type="journal article" date="2016" name="Nat. Commun.">
        <title>Ectomycorrhizal ecology is imprinted in the genome of the dominant symbiotic fungus Cenococcum geophilum.</title>
        <authorList>
            <consortium name="DOE Joint Genome Institute"/>
            <person name="Peter M."/>
            <person name="Kohler A."/>
            <person name="Ohm R.A."/>
            <person name="Kuo A."/>
            <person name="Krutzmann J."/>
            <person name="Morin E."/>
            <person name="Arend M."/>
            <person name="Barry K.W."/>
            <person name="Binder M."/>
            <person name="Choi C."/>
            <person name="Clum A."/>
            <person name="Copeland A."/>
            <person name="Grisel N."/>
            <person name="Haridas S."/>
            <person name="Kipfer T."/>
            <person name="LaButti K."/>
            <person name="Lindquist E."/>
            <person name="Lipzen A."/>
            <person name="Maire R."/>
            <person name="Meier B."/>
            <person name="Mihaltcheva S."/>
            <person name="Molinier V."/>
            <person name="Murat C."/>
            <person name="Poggeler S."/>
            <person name="Quandt C.A."/>
            <person name="Sperisen C."/>
            <person name="Tritt A."/>
            <person name="Tisserant E."/>
            <person name="Crous P.W."/>
            <person name="Henrissat B."/>
            <person name="Nehls U."/>
            <person name="Egli S."/>
            <person name="Spatafora J.W."/>
            <person name="Grigoriev I.V."/>
            <person name="Martin F.M."/>
        </authorList>
    </citation>
    <scope>NUCLEOTIDE SEQUENCE [LARGE SCALE GENOMIC DNA]</scope>
    <source>
        <strain evidence="1 2">CBS 207.34</strain>
    </source>
</reference>
<dbReference type="OrthoDB" id="2504919at2759"/>
<gene>
    <name evidence="1" type="ORF">AOQ84DRAFT_379609</name>
</gene>
<dbReference type="Proteomes" id="UP000250140">
    <property type="component" value="Unassembled WGS sequence"/>
</dbReference>
<dbReference type="EMBL" id="KV750289">
    <property type="protein sequence ID" value="OCL05414.1"/>
    <property type="molecule type" value="Genomic_DNA"/>
</dbReference>
<dbReference type="AlphaFoldDB" id="A0A8E2JQ28"/>
<sequence length="259" mass="28771">MALAGGYKQTGGYYGNALQAALARDYKGPEINNTLSLVGKVEEGLKDLPSWIPDYSVAHKPKAFESFGCSKFRAAISTPPLFEVLERDFNPPPSKASEGEEGKKRQKSWVLNVSAAYFDTIEQVGENLEELSLLNRLYFKGHLLELITKLDRYYAPTGERTILACARTLIADLSFRTGIDDGKLTNSFIHLLGETFNYSKAIAPHPGLMSTITILRPIINKMSYEPHPPVSGFLSFAFSTPKLVDAFVEKHDCELYGLR</sequence>
<proteinExistence type="predicted"/>
<name>A0A8E2JQ28_9PEZI</name>
<accession>A0A8E2JQ28</accession>